<gene>
    <name evidence="1" type="ORF">EZS28_022017</name>
</gene>
<dbReference type="EMBL" id="SNRW01006775">
    <property type="protein sequence ID" value="KAA6382456.1"/>
    <property type="molecule type" value="Genomic_DNA"/>
</dbReference>
<comment type="caution">
    <text evidence="1">The sequence shown here is derived from an EMBL/GenBank/DDBJ whole genome shotgun (WGS) entry which is preliminary data.</text>
</comment>
<proteinExistence type="predicted"/>
<organism evidence="1 2">
    <name type="scientific">Streblomastix strix</name>
    <dbReference type="NCBI Taxonomy" id="222440"/>
    <lineage>
        <taxon>Eukaryota</taxon>
        <taxon>Metamonada</taxon>
        <taxon>Preaxostyla</taxon>
        <taxon>Oxymonadida</taxon>
        <taxon>Streblomastigidae</taxon>
        <taxon>Streblomastix</taxon>
    </lineage>
</organism>
<dbReference type="Proteomes" id="UP000324800">
    <property type="component" value="Unassembled WGS sequence"/>
</dbReference>
<evidence type="ECO:0000313" key="1">
    <source>
        <dbReference type="EMBL" id="KAA6382456.1"/>
    </source>
</evidence>
<evidence type="ECO:0000313" key="2">
    <source>
        <dbReference type="Proteomes" id="UP000324800"/>
    </source>
</evidence>
<reference evidence="1 2" key="1">
    <citation type="submission" date="2019-03" db="EMBL/GenBank/DDBJ databases">
        <title>Single cell metagenomics reveals metabolic interactions within the superorganism composed of flagellate Streblomastix strix and complex community of Bacteroidetes bacteria on its surface.</title>
        <authorList>
            <person name="Treitli S.C."/>
            <person name="Kolisko M."/>
            <person name="Husnik F."/>
            <person name="Keeling P."/>
            <person name="Hampl V."/>
        </authorList>
    </citation>
    <scope>NUCLEOTIDE SEQUENCE [LARGE SCALE GENOMIC DNA]</scope>
    <source>
        <strain evidence="1">ST1C</strain>
    </source>
</reference>
<feature type="non-terminal residue" evidence="1">
    <location>
        <position position="26"/>
    </location>
</feature>
<sequence length="26" mass="3087">MTEEEKIEDLVFDPLAYEALERDCVE</sequence>
<accession>A0A5J4VJ53</accession>
<dbReference type="AlphaFoldDB" id="A0A5J4VJ53"/>
<protein>
    <submittedName>
        <fullName evidence="1">Uncharacterized protein</fullName>
    </submittedName>
</protein>
<name>A0A5J4VJ53_9EUKA</name>